<organism evidence="2 3">
    <name type="scientific">Rivihabitans pingtungensis</name>
    <dbReference type="NCBI Taxonomy" id="1054498"/>
    <lineage>
        <taxon>Bacteria</taxon>
        <taxon>Pseudomonadati</taxon>
        <taxon>Pseudomonadota</taxon>
        <taxon>Betaproteobacteria</taxon>
        <taxon>Neisseriales</taxon>
        <taxon>Aquaspirillaceae</taxon>
        <taxon>Rivihabitans</taxon>
    </lineage>
</organism>
<feature type="signal peptide" evidence="1">
    <location>
        <begin position="1"/>
        <end position="21"/>
    </location>
</feature>
<dbReference type="OrthoDB" id="6712068at2"/>
<feature type="chain" id="PRO_5016434097" evidence="1">
    <location>
        <begin position="22"/>
        <end position="527"/>
    </location>
</feature>
<dbReference type="Proteomes" id="UP000247555">
    <property type="component" value="Unassembled WGS sequence"/>
</dbReference>
<keyword evidence="3" id="KW-1185">Reference proteome</keyword>
<gene>
    <name evidence="2" type="ORF">DFR34_10871</name>
</gene>
<keyword evidence="1" id="KW-0732">Signal</keyword>
<protein>
    <submittedName>
        <fullName evidence="2">Uncharacterized protein</fullName>
    </submittedName>
</protein>
<reference evidence="2 3" key="1">
    <citation type="submission" date="2018-05" db="EMBL/GenBank/DDBJ databases">
        <title>Genomic Encyclopedia of Type Strains, Phase IV (KMG-IV): sequencing the most valuable type-strain genomes for metagenomic binning, comparative biology and taxonomic classification.</title>
        <authorList>
            <person name="Goeker M."/>
        </authorList>
    </citation>
    <scope>NUCLEOTIDE SEQUENCE [LARGE SCALE GENOMIC DNA]</scope>
    <source>
        <strain evidence="2 3">DSM 29661</strain>
    </source>
</reference>
<comment type="caution">
    <text evidence="2">The sequence shown here is derived from an EMBL/GenBank/DDBJ whole genome shotgun (WGS) entry which is preliminary data.</text>
</comment>
<dbReference type="RefSeq" id="WP_110390637.1">
    <property type="nucleotide sequence ID" value="NZ_QJKI01000008.1"/>
</dbReference>
<sequence length="527" mass="57111">MKKTTLALALATILASTFAHALEIETRGVGTAQKSLFSNAADIRGAAMRQAKRNAVLAALDKVVGAGTRNNPKVQEQLEELIAQVGEQVFYDPMPDMVGDTYRINITLRMDDKQLRSVISDLGLALNTNTVRSQSFLVLMDEFFTTPTDLRAPLEELIEYKHEAGNSYKEKEAAARSSKSAYVASDKAAYAVKGASASTVNAGYDSRVAAAQNDGQGGKAAVAARDSGRYSAASGSTYQAAGARSTTVAAASSSSAAYAHQVNAEEHDNTYFKKLVKYQPQNTGPDKKNYTYNELKGQFVDLDIKVIDNTLFRSRYFGNKPVTLDKLENSAELEKYVNFARKEATADYFMLGTSVIYDRGIDSNSGMHACTGVASTKNFSTKTGEDIGSSTQSENAVGQTSDDCRAKLAIKLSQSLASQVGKRVQDYYKRRTMYGSEYIVRLTGSNISLMTRVAFSQALKNVPALENQVQRQANDRQVEIVAAYKGSDPIDQAIAMALASDQQFSRLDSRTDGNIITLCMNGCGKGK</sequence>
<dbReference type="EMBL" id="QJKI01000008">
    <property type="protein sequence ID" value="PXX79180.1"/>
    <property type="molecule type" value="Genomic_DNA"/>
</dbReference>
<name>A0A318KNI5_9NEIS</name>
<dbReference type="AlphaFoldDB" id="A0A318KNI5"/>
<evidence type="ECO:0000256" key="1">
    <source>
        <dbReference type="SAM" id="SignalP"/>
    </source>
</evidence>
<proteinExistence type="predicted"/>
<accession>A0A318KNI5</accession>
<evidence type="ECO:0000313" key="3">
    <source>
        <dbReference type="Proteomes" id="UP000247555"/>
    </source>
</evidence>
<evidence type="ECO:0000313" key="2">
    <source>
        <dbReference type="EMBL" id="PXX79180.1"/>
    </source>
</evidence>